<name>A0ABP7VN06_9ACTN</name>
<dbReference type="Pfam" id="PF03009">
    <property type="entry name" value="GDPD"/>
    <property type="match status" value="1"/>
</dbReference>
<dbReference type="Proteomes" id="UP001500683">
    <property type="component" value="Unassembled WGS sequence"/>
</dbReference>
<keyword evidence="3" id="KW-1185">Reference proteome</keyword>
<dbReference type="EMBL" id="BAAAZG010000016">
    <property type="protein sequence ID" value="GAA4070784.1"/>
    <property type="molecule type" value="Genomic_DNA"/>
</dbReference>
<dbReference type="InterPro" id="IPR017946">
    <property type="entry name" value="PLC-like_Pdiesterase_TIM-brl"/>
</dbReference>
<dbReference type="PANTHER" id="PTHR43805:SF1">
    <property type="entry name" value="GP-PDE DOMAIN-CONTAINING PROTEIN"/>
    <property type="match status" value="1"/>
</dbReference>
<dbReference type="PROSITE" id="PS51704">
    <property type="entry name" value="GP_PDE"/>
    <property type="match status" value="1"/>
</dbReference>
<reference evidence="3" key="1">
    <citation type="journal article" date="2019" name="Int. J. Syst. Evol. Microbiol.">
        <title>The Global Catalogue of Microorganisms (GCM) 10K type strain sequencing project: providing services to taxonomists for standard genome sequencing and annotation.</title>
        <authorList>
            <consortium name="The Broad Institute Genomics Platform"/>
            <consortium name="The Broad Institute Genome Sequencing Center for Infectious Disease"/>
            <person name="Wu L."/>
            <person name="Ma J."/>
        </authorList>
    </citation>
    <scope>NUCLEOTIDE SEQUENCE [LARGE SCALE GENOMIC DNA]</scope>
    <source>
        <strain evidence="3">JCM 16702</strain>
    </source>
</reference>
<accession>A0ABP7VN06</accession>
<proteinExistence type="predicted"/>
<comment type="caution">
    <text evidence="2">The sequence shown here is derived from an EMBL/GenBank/DDBJ whole genome shotgun (WGS) entry which is preliminary data.</text>
</comment>
<dbReference type="SUPFAM" id="SSF51695">
    <property type="entry name" value="PLC-like phosphodiesterases"/>
    <property type="match status" value="1"/>
</dbReference>
<sequence length="281" mass="30714">MAAPDGDNRDVRRTYAFLDHDGPIAFAHRGGAAGRPENSMAAFQRAVDLGYRYLETDAHATADGVVVAFHDRTLDRVTDRRGTIARLPYAEVAKARIHGTEPIPRLDDLLGSFPEARFNIDLKDAPVIGPLARALHRTKAWDRICITSFSTRRLAQMRARLPLFTDKDVCMALGPRGVMALRAKSYGGPTAKLVRLAATGIACAQVPHGLGPVPFVTESFVAQAHELGLQVHAWTVNHPAEMERLLDLGVDGIMTDDLLALRDIMTARGHWRPIPASPNGH</sequence>
<gene>
    <name evidence="2" type="ORF">GCM10022214_28150</name>
</gene>
<protein>
    <submittedName>
        <fullName evidence="2">Glycerophosphodiester phosphodiesterase</fullName>
    </submittedName>
</protein>
<dbReference type="PANTHER" id="PTHR43805">
    <property type="entry name" value="GLYCEROPHOSPHORYL DIESTER PHOSPHODIESTERASE"/>
    <property type="match status" value="1"/>
</dbReference>
<feature type="domain" description="GP-PDE" evidence="1">
    <location>
        <begin position="23"/>
        <end position="265"/>
    </location>
</feature>
<dbReference type="Gene3D" id="3.20.20.190">
    <property type="entry name" value="Phosphatidylinositol (PI) phosphodiesterase"/>
    <property type="match status" value="1"/>
</dbReference>
<evidence type="ECO:0000313" key="2">
    <source>
        <dbReference type="EMBL" id="GAA4070784.1"/>
    </source>
</evidence>
<organism evidence="2 3">
    <name type="scientific">Actinomadura miaoliensis</name>
    <dbReference type="NCBI Taxonomy" id="430685"/>
    <lineage>
        <taxon>Bacteria</taxon>
        <taxon>Bacillati</taxon>
        <taxon>Actinomycetota</taxon>
        <taxon>Actinomycetes</taxon>
        <taxon>Streptosporangiales</taxon>
        <taxon>Thermomonosporaceae</taxon>
        <taxon>Actinomadura</taxon>
    </lineage>
</organism>
<dbReference type="InterPro" id="IPR030395">
    <property type="entry name" value="GP_PDE_dom"/>
</dbReference>
<dbReference type="CDD" id="cd08561">
    <property type="entry name" value="GDPD_cytoplasmic_ScUgpQ2_like"/>
    <property type="match status" value="1"/>
</dbReference>
<evidence type="ECO:0000313" key="3">
    <source>
        <dbReference type="Proteomes" id="UP001500683"/>
    </source>
</evidence>
<evidence type="ECO:0000259" key="1">
    <source>
        <dbReference type="PROSITE" id="PS51704"/>
    </source>
</evidence>